<evidence type="ECO:0000259" key="1">
    <source>
        <dbReference type="Pfam" id="PF05699"/>
    </source>
</evidence>
<keyword evidence="3" id="KW-1185">Reference proteome</keyword>
<name>A0AAN8G9W8_PATCE</name>
<dbReference type="Proteomes" id="UP001347796">
    <property type="component" value="Unassembled WGS sequence"/>
</dbReference>
<dbReference type="AlphaFoldDB" id="A0AAN8G9W8"/>
<dbReference type="GO" id="GO:0046983">
    <property type="term" value="F:protein dimerization activity"/>
    <property type="evidence" value="ECO:0007669"/>
    <property type="project" value="InterPro"/>
</dbReference>
<accession>A0AAN8G9W8</accession>
<proteinExistence type="predicted"/>
<gene>
    <name evidence="2" type="ORF">SNE40_019847</name>
</gene>
<feature type="domain" description="HAT C-terminal dimerisation" evidence="1">
    <location>
        <begin position="221"/>
        <end position="264"/>
    </location>
</feature>
<protein>
    <recommendedName>
        <fullName evidence="1">HAT C-terminal dimerisation domain-containing protein</fullName>
    </recommendedName>
</protein>
<evidence type="ECO:0000313" key="3">
    <source>
        <dbReference type="Proteomes" id="UP001347796"/>
    </source>
</evidence>
<dbReference type="EMBL" id="JAZGQO010000015">
    <property type="protein sequence ID" value="KAK6168655.1"/>
    <property type="molecule type" value="Genomic_DNA"/>
</dbReference>
<comment type="caution">
    <text evidence="2">The sequence shown here is derived from an EMBL/GenBank/DDBJ whole genome shotgun (WGS) entry which is preliminary data.</text>
</comment>
<evidence type="ECO:0000313" key="2">
    <source>
        <dbReference type="EMBL" id="KAK6168655.1"/>
    </source>
</evidence>
<sequence length="271" mass="30786">MTPFSNILQKQELLVPEAVTLMKALIQTLEKLKELVHEKGSDALYMEEYFPTLAKLCWPFLKEDIPDQLLTGRHATRGNHIFPAQSVGDSNKKSFHGYVMTTNLEEALLLDITNIEPILENLCVNIKQRFSNFTDNPIYSAVANLLDTKGYQFKDEADIKQSIPLLIEHFSTVLAANCCDTLKIQHEFDTVHLQVKTFLKNSSSHNVWPQLFQSRLDLAIDNILHLAEIAIVVPISSAEVERVFSKFVKILTKDRQSLKNQSVRGVLNSCF</sequence>
<dbReference type="InterPro" id="IPR008906">
    <property type="entry name" value="HATC_C_dom"/>
</dbReference>
<dbReference type="Pfam" id="PF05699">
    <property type="entry name" value="Dimer_Tnp_hAT"/>
    <property type="match status" value="1"/>
</dbReference>
<reference evidence="2 3" key="1">
    <citation type="submission" date="2024-01" db="EMBL/GenBank/DDBJ databases">
        <title>The genome of the rayed Mediterranean limpet Patella caerulea (Linnaeus, 1758).</title>
        <authorList>
            <person name="Anh-Thu Weber A."/>
            <person name="Halstead-Nussloch G."/>
        </authorList>
    </citation>
    <scope>NUCLEOTIDE SEQUENCE [LARGE SCALE GENOMIC DNA]</scope>
    <source>
        <strain evidence="2">AATW-2023a</strain>
        <tissue evidence="2">Whole specimen</tissue>
    </source>
</reference>
<organism evidence="2 3">
    <name type="scientific">Patella caerulea</name>
    <name type="common">Rayed Mediterranean limpet</name>
    <dbReference type="NCBI Taxonomy" id="87958"/>
    <lineage>
        <taxon>Eukaryota</taxon>
        <taxon>Metazoa</taxon>
        <taxon>Spiralia</taxon>
        <taxon>Lophotrochozoa</taxon>
        <taxon>Mollusca</taxon>
        <taxon>Gastropoda</taxon>
        <taxon>Patellogastropoda</taxon>
        <taxon>Patelloidea</taxon>
        <taxon>Patellidae</taxon>
        <taxon>Patella</taxon>
    </lineage>
</organism>